<dbReference type="GO" id="GO:0003676">
    <property type="term" value="F:nucleic acid binding"/>
    <property type="evidence" value="ECO:0007669"/>
    <property type="project" value="InterPro"/>
</dbReference>
<feature type="compositionally biased region" description="Polar residues" evidence="1">
    <location>
        <begin position="145"/>
        <end position="156"/>
    </location>
</feature>
<sequence length="185" mass="20677">MLAWRISNTMDTSFCLAALDDALARYGRPEIFNTDQGSQFTSAAFTGALAGAGIKISMDGRGRWMDNVFIERLWRSLKHEDIYLKGYANGREARAGIANWIAFYNGRRLHQALGYRAPMAVWRGRMQAAKAVDMMDNADALTTCHSNSNSSRQGFSQRDRNGSGAVSFQLTNRLKWSRSAGPFHK</sequence>
<dbReference type="PANTHER" id="PTHR46889">
    <property type="entry name" value="TRANSPOSASE INSF FOR INSERTION SEQUENCE IS3B-RELATED"/>
    <property type="match status" value="1"/>
</dbReference>
<dbReference type="InterPro" id="IPR012337">
    <property type="entry name" value="RNaseH-like_sf"/>
</dbReference>
<feature type="region of interest" description="Disordered" evidence="1">
    <location>
        <begin position="145"/>
        <end position="164"/>
    </location>
</feature>
<dbReference type="GO" id="GO:0015074">
    <property type="term" value="P:DNA integration"/>
    <property type="evidence" value="ECO:0007669"/>
    <property type="project" value="InterPro"/>
</dbReference>
<evidence type="ECO:0000259" key="2">
    <source>
        <dbReference type="PROSITE" id="PS50994"/>
    </source>
</evidence>
<dbReference type="EMBL" id="JABWSX010000003">
    <property type="protein sequence ID" value="NVL12059.1"/>
    <property type="molecule type" value="Genomic_DNA"/>
</dbReference>
<dbReference type="InterPro" id="IPR001584">
    <property type="entry name" value="Integrase_cat-core"/>
</dbReference>
<dbReference type="InterPro" id="IPR036397">
    <property type="entry name" value="RNaseH_sf"/>
</dbReference>
<reference evidence="3" key="1">
    <citation type="submission" date="2020-06" db="EMBL/GenBank/DDBJ databases">
        <title>Whole Genome Sequence of Bradyrhizobium sp. Strain 66S1MB.</title>
        <authorList>
            <person name="Bromfield E."/>
            <person name="Cloutier S."/>
        </authorList>
    </citation>
    <scope>NUCLEOTIDE SEQUENCE</scope>
    <source>
        <strain evidence="3">66S1MB</strain>
    </source>
</reference>
<proteinExistence type="predicted"/>
<feature type="domain" description="Integrase catalytic" evidence="2">
    <location>
        <begin position="1"/>
        <end position="126"/>
    </location>
</feature>
<evidence type="ECO:0000313" key="3">
    <source>
        <dbReference type="EMBL" id="NVL12059.1"/>
    </source>
</evidence>
<accession>A0A974AGN2</accession>
<name>A0A974AGN2_9BRAD</name>
<dbReference type="PROSITE" id="PS50994">
    <property type="entry name" value="INTEGRASE"/>
    <property type="match status" value="1"/>
</dbReference>
<dbReference type="Pfam" id="PF13683">
    <property type="entry name" value="rve_3"/>
    <property type="match status" value="1"/>
</dbReference>
<evidence type="ECO:0000256" key="1">
    <source>
        <dbReference type="SAM" id="MobiDB-lite"/>
    </source>
</evidence>
<organism evidence="3">
    <name type="scientific">Bradyrhizobium quebecense</name>
    <dbReference type="NCBI Taxonomy" id="2748629"/>
    <lineage>
        <taxon>Bacteria</taxon>
        <taxon>Pseudomonadati</taxon>
        <taxon>Pseudomonadota</taxon>
        <taxon>Alphaproteobacteria</taxon>
        <taxon>Hyphomicrobiales</taxon>
        <taxon>Nitrobacteraceae</taxon>
        <taxon>Bradyrhizobium</taxon>
    </lineage>
</organism>
<dbReference type="InterPro" id="IPR050900">
    <property type="entry name" value="Transposase_IS3/IS150/IS904"/>
</dbReference>
<dbReference type="Gene3D" id="3.30.420.10">
    <property type="entry name" value="Ribonuclease H-like superfamily/Ribonuclease H"/>
    <property type="match status" value="1"/>
</dbReference>
<comment type="caution">
    <text evidence="3">The sequence shown here is derived from an EMBL/GenBank/DDBJ whole genome shotgun (WGS) entry which is preliminary data.</text>
</comment>
<protein>
    <submittedName>
        <fullName evidence="3">Transposase</fullName>
    </submittedName>
</protein>
<dbReference type="PANTHER" id="PTHR46889:SF4">
    <property type="entry name" value="TRANSPOSASE INSO FOR INSERTION SEQUENCE ELEMENT IS911B-RELATED"/>
    <property type="match status" value="1"/>
</dbReference>
<gene>
    <name evidence="3" type="ORF">HU230_41875</name>
</gene>
<dbReference type="SUPFAM" id="SSF53098">
    <property type="entry name" value="Ribonuclease H-like"/>
    <property type="match status" value="1"/>
</dbReference>
<dbReference type="AlphaFoldDB" id="A0A974AGN2"/>